<dbReference type="AlphaFoldDB" id="E9I113"/>
<dbReference type="InParanoid" id="E9I113"/>
<sequence length="109" mass="12451">MVYPSKPNEVLVDSPFDIGSPQSVWKLVSVPSIRLSSIGNLGHFQPPWRMDNSPIFGVPPLYHLFRLLEDEDIAHSFKRCNVRIRRNGSESLATVLCQRFRVLFVHPGH</sequence>
<name>E9I113_DAPPU</name>
<accession>E9I113</accession>
<dbReference type="HOGENOM" id="CLU_2186550_0_0_1"/>
<evidence type="ECO:0000313" key="2">
    <source>
        <dbReference type="Proteomes" id="UP000000305"/>
    </source>
</evidence>
<dbReference type="KEGG" id="dpx:DAPPUDRAFT_270626"/>
<proteinExistence type="predicted"/>
<organism evidence="1 2">
    <name type="scientific">Daphnia pulex</name>
    <name type="common">Water flea</name>
    <dbReference type="NCBI Taxonomy" id="6669"/>
    <lineage>
        <taxon>Eukaryota</taxon>
        <taxon>Metazoa</taxon>
        <taxon>Ecdysozoa</taxon>
        <taxon>Arthropoda</taxon>
        <taxon>Crustacea</taxon>
        <taxon>Branchiopoda</taxon>
        <taxon>Diplostraca</taxon>
        <taxon>Cladocera</taxon>
        <taxon>Anomopoda</taxon>
        <taxon>Daphniidae</taxon>
        <taxon>Daphnia</taxon>
    </lineage>
</organism>
<dbReference type="Proteomes" id="UP000000305">
    <property type="component" value="Unassembled WGS sequence"/>
</dbReference>
<dbReference type="EMBL" id="GL733678">
    <property type="protein sequence ID" value="EFX62317.1"/>
    <property type="molecule type" value="Genomic_DNA"/>
</dbReference>
<evidence type="ECO:0000313" key="1">
    <source>
        <dbReference type="EMBL" id="EFX62317.1"/>
    </source>
</evidence>
<reference evidence="1 2" key="1">
    <citation type="journal article" date="2011" name="Science">
        <title>The ecoresponsive genome of Daphnia pulex.</title>
        <authorList>
            <person name="Colbourne J.K."/>
            <person name="Pfrender M.E."/>
            <person name="Gilbert D."/>
            <person name="Thomas W.K."/>
            <person name="Tucker A."/>
            <person name="Oakley T.H."/>
            <person name="Tokishita S."/>
            <person name="Aerts A."/>
            <person name="Arnold G.J."/>
            <person name="Basu M.K."/>
            <person name="Bauer D.J."/>
            <person name="Caceres C.E."/>
            <person name="Carmel L."/>
            <person name="Casola C."/>
            <person name="Choi J.H."/>
            <person name="Detter J.C."/>
            <person name="Dong Q."/>
            <person name="Dusheyko S."/>
            <person name="Eads B.D."/>
            <person name="Frohlich T."/>
            <person name="Geiler-Samerotte K.A."/>
            <person name="Gerlach D."/>
            <person name="Hatcher P."/>
            <person name="Jogdeo S."/>
            <person name="Krijgsveld J."/>
            <person name="Kriventseva E.V."/>
            <person name="Kultz D."/>
            <person name="Laforsch C."/>
            <person name="Lindquist E."/>
            <person name="Lopez J."/>
            <person name="Manak J.R."/>
            <person name="Muller J."/>
            <person name="Pangilinan J."/>
            <person name="Patwardhan R.P."/>
            <person name="Pitluck S."/>
            <person name="Pritham E.J."/>
            <person name="Rechtsteiner A."/>
            <person name="Rho M."/>
            <person name="Rogozin I.B."/>
            <person name="Sakarya O."/>
            <person name="Salamov A."/>
            <person name="Schaack S."/>
            <person name="Shapiro H."/>
            <person name="Shiga Y."/>
            <person name="Skalitzky C."/>
            <person name="Smith Z."/>
            <person name="Souvorov A."/>
            <person name="Sung W."/>
            <person name="Tang Z."/>
            <person name="Tsuchiya D."/>
            <person name="Tu H."/>
            <person name="Vos H."/>
            <person name="Wang M."/>
            <person name="Wolf Y.I."/>
            <person name="Yamagata H."/>
            <person name="Yamada T."/>
            <person name="Ye Y."/>
            <person name="Shaw J.R."/>
            <person name="Andrews J."/>
            <person name="Crease T.J."/>
            <person name="Tang H."/>
            <person name="Lucas S.M."/>
            <person name="Robertson H.M."/>
            <person name="Bork P."/>
            <person name="Koonin E.V."/>
            <person name="Zdobnov E.M."/>
            <person name="Grigoriev I.V."/>
            <person name="Lynch M."/>
            <person name="Boore J.L."/>
        </authorList>
    </citation>
    <scope>NUCLEOTIDE SEQUENCE [LARGE SCALE GENOMIC DNA]</scope>
</reference>
<keyword evidence="2" id="KW-1185">Reference proteome</keyword>
<protein>
    <submittedName>
        <fullName evidence="1">Uncharacterized protein</fullName>
    </submittedName>
</protein>
<gene>
    <name evidence="1" type="ORF">DAPPUDRAFT_270626</name>
</gene>